<comment type="caution">
    <text evidence="5">The sequence shown here is derived from an EMBL/GenBank/DDBJ whole genome shotgun (WGS) entry which is preliminary data.</text>
</comment>
<organism evidence="5 6">
    <name type="scientific">Kitasatospora cystarginea</name>
    <dbReference type="NCBI Taxonomy" id="58350"/>
    <lineage>
        <taxon>Bacteria</taxon>
        <taxon>Bacillati</taxon>
        <taxon>Actinomycetota</taxon>
        <taxon>Actinomycetes</taxon>
        <taxon>Kitasatosporales</taxon>
        <taxon>Streptomycetaceae</taxon>
        <taxon>Kitasatospora</taxon>
    </lineage>
</organism>
<dbReference type="PROSITE" id="PS51118">
    <property type="entry name" value="HTH_HXLR"/>
    <property type="match status" value="1"/>
</dbReference>
<dbReference type="RefSeq" id="WP_344640199.1">
    <property type="nucleotide sequence ID" value="NZ_BAAATR010000041.1"/>
</dbReference>
<keyword evidence="1" id="KW-0805">Transcription regulation</keyword>
<keyword evidence="2" id="KW-0238">DNA-binding</keyword>
<keyword evidence="3" id="KW-0804">Transcription</keyword>
<name>A0ABN3ETG6_9ACTN</name>
<dbReference type="InterPro" id="IPR036388">
    <property type="entry name" value="WH-like_DNA-bd_sf"/>
</dbReference>
<keyword evidence="6" id="KW-1185">Reference proteome</keyword>
<evidence type="ECO:0000256" key="2">
    <source>
        <dbReference type="ARBA" id="ARBA00023125"/>
    </source>
</evidence>
<protein>
    <submittedName>
        <fullName evidence="5">Helix-turn-helix domain-containing protein</fullName>
    </submittedName>
</protein>
<sequence length="132" mass="14902">MAHPQQHSEYDVFAAFCPSRNVFAELADKWSLLLLLSLHELGEQRFSELQRSVTGVSRKMLTQTLRELERSGLVRRTVHPETPPRVVYGLLPLGRSLAERLVPVAEWVEENSGSVLEARRVFDGSRCSSVAD</sequence>
<dbReference type="SUPFAM" id="SSF46785">
    <property type="entry name" value="Winged helix' DNA-binding domain"/>
    <property type="match status" value="1"/>
</dbReference>
<accession>A0ABN3ETG6</accession>
<dbReference type="PANTHER" id="PTHR33204:SF37">
    <property type="entry name" value="HTH-TYPE TRANSCRIPTIONAL REGULATOR YODB"/>
    <property type="match status" value="1"/>
</dbReference>
<dbReference type="PANTHER" id="PTHR33204">
    <property type="entry name" value="TRANSCRIPTIONAL REGULATOR, MARR FAMILY"/>
    <property type="match status" value="1"/>
</dbReference>
<evidence type="ECO:0000259" key="4">
    <source>
        <dbReference type="PROSITE" id="PS51118"/>
    </source>
</evidence>
<evidence type="ECO:0000313" key="6">
    <source>
        <dbReference type="Proteomes" id="UP001500305"/>
    </source>
</evidence>
<proteinExistence type="predicted"/>
<reference evidence="5 6" key="1">
    <citation type="journal article" date="2019" name="Int. J. Syst. Evol. Microbiol.">
        <title>The Global Catalogue of Microorganisms (GCM) 10K type strain sequencing project: providing services to taxonomists for standard genome sequencing and annotation.</title>
        <authorList>
            <consortium name="The Broad Institute Genomics Platform"/>
            <consortium name="The Broad Institute Genome Sequencing Center for Infectious Disease"/>
            <person name="Wu L."/>
            <person name="Ma J."/>
        </authorList>
    </citation>
    <scope>NUCLEOTIDE SEQUENCE [LARGE SCALE GENOMIC DNA]</scope>
    <source>
        <strain evidence="5 6">JCM 7356</strain>
    </source>
</reference>
<dbReference type="InterPro" id="IPR002577">
    <property type="entry name" value="HTH_HxlR"/>
</dbReference>
<dbReference type="EMBL" id="BAAATR010000041">
    <property type="protein sequence ID" value="GAA2270715.1"/>
    <property type="molecule type" value="Genomic_DNA"/>
</dbReference>
<gene>
    <name evidence="5" type="ORF">GCM10010430_65630</name>
</gene>
<evidence type="ECO:0000313" key="5">
    <source>
        <dbReference type="EMBL" id="GAA2270715.1"/>
    </source>
</evidence>
<dbReference type="Pfam" id="PF01638">
    <property type="entry name" value="HxlR"/>
    <property type="match status" value="1"/>
</dbReference>
<feature type="domain" description="HTH hxlR-type" evidence="4">
    <location>
        <begin position="17"/>
        <end position="116"/>
    </location>
</feature>
<evidence type="ECO:0000256" key="3">
    <source>
        <dbReference type="ARBA" id="ARBA00023163"/>
    </source>
</evidence>
<dbReference type="InterPro" id="IPR036390">
    <property type="entry name" value="WH_DNA-bd_sf"/>
</dbReference>
<evidence type="ECO:0000256" key="1">
    <source>
        <dbReference type="ARBA" id="ARBA00023015"/>
    </source>
</evidence>
<dbReference type="Gene3D" id="1.10.10.10">
    <property type="entry name" value="Winged helix-like DNA-binding domain superfamily/Winged helix DNA-binding domain"/>
    <property type="match status" value="1"/>
</dbReference>
<dbReference type="Proteomes" id="UP001500305">
    <property type="component" value="Unassembled WGS sequence"/>
</dbReference>